<evidence type="ECO:0000259" key="2">
    <source>
        <dbReference type="PROSITE" id="PS50126"/>
    </source>
</evidence>
<comment type="caution">
    <text evidence="3">The sequence shown here is derived from an EMBL/GenBank/DDBJ whole genome shotgun (WGS) entry which is preliminary data.</text>
</comment>
<dbReference type="InterPro" id="IPR003029">
    <property type="entry name" value="S1_domain"/>
</dbReference>
<evidence type="ECO:0000313" key="3">
    <source>
        <dbReference type="EMBL" id="KSV60332.1"/>
    </source>
</evidence>
<dbReference type="SUPFAM" id="SSF50249">
    <property type="entry name" value="Nucleic acid-binding proteins"/>
    <property type="match status" value="1"/>
</dbReference>
<dbReference type="InterPro" id="IPR039566">
    <property type="entry name" value="CvfB_S1_st"/>
</dbReference>
<dbReference type="InterPro" id="IPR036388">
    <property type="entry name" value="WH-like_DNA-bd_sf"/>
</dbReference>
<dbReference type="STRING" id="290052.ASU35_06160"/>
<name>A0A0V8QIK3_9FIRM</name>
<dbReference type="PIRSF" id="PIRSF012524">
    <property type="entry name" value="YitL_S1"/>
    <property type="match status" value="1"/>
</dbReference>
<gene>
    <name evidence="3" type="ORF">ASU35_06160</name>
</gene>
<comment type="similarity">
    <text evidence="1">Belongs to the CvfB family.</text>
</comment>
<proteinExistence type="inferred from homology"/>
<dbReference type="GO" id="GO:0003676">
    <property type="term" value="F:nucleic acid binding"/>
    <property type="evidence" value="ECO:0007669"/>
    <property type="project" value="InterPro"/>
</dbReference>
<dbReference type="RefSeq" id="WP_058351533.1">
    <property type="nucleotide sequence ID" value="NZ_CABMMD010000024.1"/>
</dbReference>
<dbReference type="PROSITE" id="PS50126">
    <property type="entry name" value="S1"/>
    <property type="match status" value="1"/>
</dbReference>
<reference evidence="3 4" key="1">
    <citation type="submission" date="2015-11" db="EMBL/GenBank/DDBJ databases">
        <title>Butyribacter intestini gen. nov., sp. nov., a butyric acid-producing bacterium of the family Lachnospiraceae isolated from the human faeces.</title>
        <authorList>
            <person name="Zou Y."/>
            <person name="Xue W."/>
            <person name="Luo G."/>
            <person name="Lv M."/>
        </authorList>
    </citation>
    <scope>NUCLEOTIDE SEQUENCE [LARGE SCALE GENOMIC DNA]</scope>
    <source>
        <strain evidence="3 4">ACET-33324</strain>
    </source>
</reference>
<keyword evidence="4" id="KW-1185">Reference proteome</keyword>
<dbReference type="PANTHER" id="PTHR37296">
    <property type="entry name" value="CONSERVED VIRULENCE FACTOR B"/>
    <property type="match status" value="1"/>
</dbReference>
<dbReference type="Gene3D" id="1.10.10.10">
    <property type="entry name" value="Winged helix-like DNA-binding domain superfamily/Winged helix DNA-binding domain"/>
    <property type="match status" value="1"/>
</dbReference>
<evidence type="ECO:0000313" key="4">
    <source>
        <dbReference type="Proteomes" id="UP000054874"/>
    </source>
</evidence>
<dbReference type="EMBL" id="LNAM01000024">
    <property type="protein sequence ID" value="KSV60332.1"/>
    <property type="molecule type" value="Genomic_DNA"/>
</dbReference>
<dbReference type="AlphaFoldDB" id="A0A0V8QIK3"/>
<organism evidence="3 4">
    <name type="scientific">Acetivibrio ethanolgignens</name>
    <dbReference type="NCBI Taxonomy" id="290052"/>
    <lineage>
        <taxon>Bacteria</taxon>
        <taxon>Bacillati</taxon>
        <taxon>Bacillota</taxon>
        <taxon>Clostridia</taxon>
        <taxon>Eubacteriales</taxon>
        <taxon>Oscillospiraceae</taxon>
        <taxon>Acetivibrio</taxon>
    </lineage>
</organism>
<dbReference type="Proteomes" id="UP000054874">
    <property type="component" value="Unassembled WGS sequence"/>
</dbReference>
<dbReference type="InterPro" id="IPR014464">
    <property type="entry name" value="CvfB_fam"/>
</dbReference>
<dbReference type="Pfam" id="PF21543">
    <property type="entry name" value="CvfB_2nd"/>
    <property type="match status" value="1"/>
</dbReference>
<dbReference type="Pfam" id="PF13509">
    <property type="entry name" value="S1_2"/>
    <property type="match status" value="2"/>
</dbReference>
<protein>
    <submittedName>
        <fullName evidence="3">RNA-binding protein</fullName>
    </submittedName>
</protein>
<evidence type="ECO:0000256" key="1">
    <source>
        <dbReference type="PIRNR" id="PIRNR012524"/>
    </source>
</evidence>
<dbReference type="InterPro" id="IPR048587">
    <property type="entry name" value="CvfB_S1_3rd"/>
</dbReference>
<dbReference type="Pfam" id="PF17783">
    <property type="entry name" value="WHD_CvfB"/>
    <property type="match status" value="1"/>
</dbReference>
<sequence length="279" mass="31273">MIELGKIQTLIVVKKSSNGVYLNTPDGEEAEKVLLPNNQVPEDCRPGDELSVFIYKDSEDRPIATRTVPYLTLGETALLEVVQVSKIGAFLNWGLAKDLFLPFREQTKRVKPQDKVLVALYIDKSDRLCATMNVYHYLKSCSPYKKDDQVSGIVYETSGSFGIFVAVDNKYSALIPKKETAQPLFVGDIIEARVASVREDGKLNLSLRKKAYLQMDDDSELIFSSLQKKGFLPLHDKSDPEDIKATFGLSKNAFKRAVGHLLKEGKITLEENGIRLKKK</sequence>
<dbReference type="PANTHER" id="PTHR37296:SF1">
    <property type="entry name" value="CONSERVED VIRULENCE FACTOR B"/>
    <property type="match status" value="1"/>
</dbReference>
<accession>A0A0V8QIK3</accession>
<dbReference type="InterPro" id="IPR012340">
    <property type="entry name" value="NA-bd_OB-fold"/>
</dbReference>
<dbReference type="SMART" id="SM00316">
    <property type="entry name" value="S1"/>
    <property type="match status" value="3"/>
</dbReference>
<dbReference type="OrthoDB" id="9801597at2"/>
<feature type="domain" description="S1 motif" evidence="2">
    <location>
        <begin position="147"/>
        <end position="208"/>
    </location>
</feature>
<dbReference type="Gene3D" id="2.40.50.140">
    <property type="entry name" value="Nucleic acid-binding proteins"/>
    <property type="match status" value="2"/>
</dbReference>
<dbReference type="InterPro" id="IPR040764">
    <property type="entry name" value="CvfB_WH"/>
</dbReference>